<comment type="caution">
    <text evidence="1">The sequence shown here is derived from an EMBL/GenBank/DDBJ whole genome shotgun (WGS) entry which is preliminary data.</text>
</comment>
<evidence type="ECO:0000313" key="1">
    <source>
        <dbReference type="EMBL" id="KAI7726447.1"/>
    </source>
</evidence>
<dbReference type="Proteomes" id="UP001206925">
    <property type="component" value="Unassembled WGS sequence"/>
</dbReference>
<accession>A0AAD5G363</accession>
<sequence length="61" mass="7145">MDNPKHKSFLKEQNPKHKSLTFFDDPHNLFLFIWLTYSSLQPTMADSNTNTRSKIDSSMRG</sequence>
<keyword evidence="2" id="KW-1185">Reference proteome</keyword>
<reference evidence="1" key="1">
    <citation type="submission" date="2022-06" db="EMBL/GenBank/DDBJ databases">
        <title>Uncovering the hologenomic basis of an extraordinary plant invasion.</title>
        <authorList>
            <person name="Bieker V.C."/>
            <person name="Martin M.D."/>
            <person name="Gilbert T."/>
            <person name="Hodgins K."/>
            <person name="Battlay P."/>
            <person name="Petersen B."/>
            <person name="Wilson J."/>
        </authorList>
    </citation>
    <scope>NUCLEOTIDE SEQUENCE</scope>
    <source>
        <strain evidence="1">AA19_3_7</strain>
        <tissue evidence="1">Leaf</tissue>
    </source>
</reference>
<evidence type="ECO:0000313" key="2">
    <source>
        <dbReference type="Proteomes" id="UP001206925"/>
    </source>
</evidence>
<gene>
    <name evidence="1" type="ORF">M8C21_021357</name>
</gene>
<dbReference type="EMBL" id="JAMZMK010011667">
    <property type="protein sequence ID" value="KAI7726447.1"/>
    <property type="molecule type" value="Genomic_DNA"/>
</dbReference>
<protein>
    <submittedName>
        <fullName evidence="1">Uncharacterized protein</fullName>
    </submittedName>
</protein>
<proteinExistence type="predicted"/>
<name>A0AAD5G363_AMBAR</name>
<feature type="non-terminal residue" evidence="1">
    <location>
        <position position="61"/>
    </location>
</feature>
<dbReference type="AlphaFoldDB" id="A0AAD5G363"/>
<organism evidence="1 2">
    <name type="scientific">Ambrosia artemisiifolia</name>
    <name type="common">Common ragweed</name>
    <dbReference type="NCBI Taxonomy" id="4212"/>
    <lineage>
        <taxon>Eukaryota</taxon>
        <taxon>Viridiplantae</taxon>
        <taxon>Streptophyta</taxon>
        <taxon>Embryophyta</taxon>
        <taxon>Tracheophyta</taxon>
        <taxon>Spermatophyta</taxon>
        <taxon>Magnoliopsida</taxon>
        <taxon>eudicotyledons</taxon>
        <taxon>Gunneridae</taxon>
        <taxon>Pentapetalae</taxon>
        <taxon>asterids</taxon>
        <taxon>campanulids</taxon>
        <taxon>Asterales</taxon>
        <taxon>Asteraceae</taxon>
        <taxon>Asteroideae</taxon>
        <taxon>Heliantheae alliance</taxon>
        <taxon>Heliantheae</taxon>
        <taxon>Ambrosia</taxon>
    </lineage>
</organism>